<evidence type="ECO:0000313" key="5">
    <source>
        <dbReference type="Proteomes" id="UP000274756"/>
    </source>
</evidence>
<organism evidence="4 6">
    <name type="scientific">Dracunculus medinensis</name>
    <name type="common">Guinea worm</name>
    <dbReference type="NCBI Taxonomy" id="318479"/>
    <lineage>
        <taxon>Eukaryota</taxon>
        <taxon>Metazoa</taxon>
        <taxon>Ecdysozoa</taxon>
        <taxon>Nematoda</taxon>
        <taxon>Chromadorea</taxon>
        <taxon>Rhabditida</taxon>
        <taxon>Spirurina</taxon>
        <taxon>Dracunculoidea</taxon>
        <taxon>Dracunculidae</taxon>
        <taxon>Dracunculus</taxon>
    </lineage>
</organism>
<feature type="compositionally biased region" description="Low complexity" evidence="2">
    <location>
        <begin position="469"/>
        <end position="478"/>
    </location>
</feature>
<keyword evidence="5" id="KW-1185">Reference proteome</keyword>
<dbReference type="Proteomes" id="UP000274756">
    <property type="component" value="Unassembled WGS sequence"/>
</dbReference>
<proteinExistence type="predicted"/>
<feature type="coiled-coil region" evidence="1">
    <location>
        <begin position="8"/>
        <end position="56"/>
    </location>
</feature>
<dbReference type="EMBL" id="UYYG01001150">
    <property type="protein sequence ID" value="VDN54781.1"/>
    <property type="molecule type" value="Genomic_DNA"/>
</dbReference>
<dbReference type="Proteomes" id="UP000038040">
    <property type="component" value="Unplaced"/>
</dbReference>
<evidence type="ECO:0000313" key="3">
    <source>
        <dbReference type="EMBL" id="VDN54781.1"/>
    </source>
</evidence>
<reference evidence="6" key="1">
    <citation type="submission" date="2017-02" db="UniProtKB">
        <authorList>
            <consortium name="WormBaseParasite"/>
        </authorList>
    </citation>
    <scope>IDENTIFICATION</scope>
</reference>
<name>A0A0N4U1C1_DRAME</name>
<keyword evidence="1" id="KW-0175">Coiled coil</keyword>
<accession>A0A0N4U1C1</accession>
<dbReference type="OrthoDB" id="5862760at2759"/>
<gene>
    <name evidence="3" type="ORF">DME_LOCUS4754</name>
</gene>
<protein>
    <submittedName>
        <fullName evidence="6">HAP1 N-terminal domain-containing protein</fullName>
    </submittedName>
</protein>
<dbReference type="STRING" id="318479.A0A0N4U1C1"/>
<evidence type="ECO:0000256" key="2">
    <source>
        <dbReference type="SAM" id="MobiDB-lite"/>
    </source>
</evidence>
<dbReference type="AlphaFoldDB" id="A0A0N4U1C1"/>
<evidence type="ECO:0000313" key="6">
    <source>
        <dbReference type="WBParaSite" id="DME_0000039401-mRNA-1"/>
    </source>
</evidence>
<sequence length="582" mass="65858">MLKKHANSKKLHTELAKLQVSLRNLQLQDELLRKDNTELQKQISFYERQKKASKVDFDALQSMHNALLTDHDRLQTLHDLLTVDYDRIKQENCDLKLRLKNRKGNAEELLLMKSENDRDQKHIEELKILLAEEKSRRVNETRRLNAEIMSLQSGRDKELQGEKSMDEIRRLRITEQTQRSTINHLDAKTGDLNRLLHLKDAEIKMLQKKLETHMSGTLDSDAKLLVGELCHLLTQYEDFLLWIFNSMNSRLPEDNDDLHKSTNDQERFSFLRFRKEKLLAMVKGHFCLGKGGDSVTNNSSAIWGAKAFIPKSTGAGQSVLARSTHRITINYDYDCITIKHGRSFENFPMELSCEMISVSGVKSNGSAADESSVYSTNERIDGFSRTSNNDLLCDLENRPSGSDSLSSREIVIFSKKENGNRSCFQTAKTLSSSAIPDEMIDRISLCGSERAIDVVSPSHSLPPRPPVRSSPSARLSAPIRPPPPPYNPNKFAKRGTSDATVNKPSPPPYSGLSLQTETSTFLPQDISTPKSATSVPVVVPEGEARNFIRPKEERSEKAMSLYENVECAEKNESTVWYEYGCV</sequence>
<reference evidence="3 5" key="2">
    <citation type="submission" date="2018-11" db="EMBL/GenBank/DDBJ databases">
        <authorList>
            <consortium name="Pathogen Informatics"/>
        </authorList>
    </citation>
    <scope>NUCLEOTIDE SEQUENCE [LARGE SCALE GENOMIC DNA]</scope>
</reference>
<evidence type="ECO:0000256" key="1">
    <source>
        <dbReference type="SAM" id="Coils"/>
    </source>
</evidence>
<dbReference type="WBParaSite" id="DME_0000039401-mRNA-1">
    <property type="protein sequence ID" value="DME_0000039401-mRNA-1"/>
    <property type="gene ID" value="DME_0000039401"/>
</dbReference>
<evidence type="ECO:0000313" key="4">
    <source>
        <dbReference type="Proteomes" id="UP000038040"/>
    </source>
</evidence>
<feature type="region of interest" description="Disordered" evidence="2">
    <location>
        <begin position="455"/>
        <end position="515"/>
    </location>
</feature>